<gene>
    <name evidence="3" type="ORF">SDC9_130594</name>
</gene>
<comment type="caution">
    <text evidence="3">The sequence shown here is derived from an EMBL/GenBank/DDBJ whole genome shotgun (WGS) entry which is preliminary data.</text>
</comment>
<dbReference type="PANTHER" id="PTHR23308">
    <property type="entry name" value="NUCLEAR INHIBITOR OF PROTEIN PHOSPHATASE-1"/>
    <property type="match status" value="1"/>
</dbReference>
<dbReference type="Gene3D" id="2.60.200.20">
    <property type="match status" value="1"/>
</dbReference>
<dbReference type="AlphaFoldDB" id="A0A645D236"/>
<dbReference type="Pfam" id="PF00498">
    <property type="entry name" value="FHA"/>
    <property type="match status" value="1"/>
</dbReference>
<dbReference type="SUPFAM" id="SSF49879">
    <property type="entry name" value="SMAD/FHA domain"/>
    <property type="match status" value="1"/>
</dbReference>
<accession>A0A645D236</accession>
<keyword evidence="1" id="KW-0472">Membrane</keyword>
<evidence type="ECO:0000313" key="3">
    <source>
        <dbReference type="EMBL" id="MPM83530.1"/>
    </source>
</evidence>
<proteinExistence type="predicted"/>
<keyword evidence="1" id="KW-0812">Transmembrane</keyword>
<dbReference type="InterPro" id="IPR000253">
    <property type="entry name" value="FHA_dom"/>
</dbReference>
<feature type="domain" description="FHA" evidence="2">
    <location>
        <begin position="56"/>
        <end position="105"/>
    </location>
</feature>
<dbReference type="SMART" id="SM00240">
    <property type="entry name" value="FHA"/>
    <property type="match status" value="1"/>
</dbReference>
<dbReference type="InterPro" id="IPR050923">
    <property type="entry name" value="Cell_Proc_Reg/RNA_Proc"/>
</dbReference>
<dbReference type="InterPro" id="IPR008984">
    <property type="entry name" value="SMAD_FHA_dom_sf"/>
</dbReference>
<evidence type="ECO:0000256" key="1">
    <source>
        <dbReference type="SAM" id="Phobius"/>
    </source>
</evidence>
<sequence>MDMFSQIVRFLLPVLAVGILGLCFFSLFRRPFPQPSQAYLLNCANGDILPLLYAENSVGRGRSSDIVLGYDTVSRSHAVLAYRKCNWMVYDTRSSSGTTVNGEAFKRKAVLCDGDTLTFGGAVMVFRLGAIPAPETPRATESRIRVL</sequence>
<feature type="transmembrane region" description="Helical" evidence="1">
    <location>
        <begin position="6"/>
        <end position="28"/>
    </location>
</feature>
<organism evidence="3">
    <name type="scientific">bioreactor metagenome</name>
    <dbReference type="NCBI Taxonomy" id="1076179"/>
    <lineage>
        <taxon>unclassified sequences</taxon>
        <taxon>metagenomes</taxon>
        <taxon>ecological metagenomes</taxon>
    </lineage>
</organism>
<dbReference type="EMBL" id="VSSQ01032305">
    <property type="protein sequence ID" value="MPM83530.1"/>
    <property type="molecule type" value="Genomic_DNA"/>
</dbReference>
<reference evidence="3" key="1">
    <citation type="submission" date="2019-08" db="EMBL/GenBank/DDBJ databases">
        <authorList>
            <person name="Kucharzyk K."/>
            <person name="Murdoch R.W."/>
            <person name="Higgins S."/>
            <person name="Loffler F."/>
        </authorList>
    </citation>
    <scope>NUCLEOTIDE SEQUENCE</scope>
</reference>
<name>A0A645D236_9ZZZZ</name>
<evidence type="ECO:0000259" key="2">
    <source>
        <dbReference type="PROSITE" id="PS50006"/>
    </source>
</evidence>
<protein>
    <recommendedName>
        <fullName evidence="2">FHA domain-containing protein</fullName>
    </recommendedName>
</protein>
<dbReference type="PROSITE" id="PS50006">
    <property type="entry name" value="FHA_DOMAIN"/>
    <property type="match status" value="1"/>
</dbReference>
<dbReference type="CDD" id="cd00060">
    <property type="entry name" value="FHA"/>
    <property type="match status" value="1"/>
</dbReference>
<keyword evidence="1" id="KW-1133">Transmembrane helix</keyword>